<sequence>MTIKMRPIRRIVTGNDEQGLSGVLYDSYAPNVNVGTIAASAGMTDIWVYENLPAIVDGARDDGNLPFSFDPPANGGHLRIVQSASKPENYDPALDTTAVPLHEPRLRKNGHTWDRGGQNAYSSPIHQSATIDYGVLLSGKRTLILDDGHRELLPGDVVVQLANWHGWTNPSDTSLMAFIMMGGVGKPKKEEV</sequence>
<reference evidence="1 2" key="1">
    <citation type="submission" date="2017-04" db="EMBL/GenBank/DDBJ databases">
        <authorList>
            <person name="Afonso C.L."/>
            <person name="Miller P.J."/>
            <person name="Scott M.A."/>
            <person name="Spackman E."/>
            <person name="Goraichik I."/>
            <person name="Dimitrov K.M."/>
            <person name="Suarez D.L."/>
            <person name="Swayne D.E."/>
        </authorList>
    </citation>
    <scope>NUCLEOTIDE SEQUENCE [LARGE SCALE GENOMIC DNA]</scope>
    <source>
        <strain evidence="1 2">VK13</strain>
    </source>
</reference>
<dbReference type="InterPro" id="IPR011051">
    <property type="entry name" value="RmlC_Cupin_sf"/>
</dbReference>
<dbReference type="Proteomes" id="UP000192708">
    <property type="component" value="Unassembled WGS sequence"/>
</dbReference>
<dbReference type="Gene3D" id="2.60.120.10">
    <property type="entry name" value="Jelly Rolls"/>
    <property type="match status" value="1"/>
</dbReference>
<dbReference type="RefSeq" id="WP_084283013.1">
    <property type="nucleotide sequence ID" value="NZ_FWXJ01000004.1"/>
</dbReference>
<dbReference type="PANTHER" id="PTHR36156:SF2">
    <property type="entry name" value="CUPIN TYPE-2 DOMAIN-CONTAINING PROTEIN"/>
    <property type="match status" value="1"/>
</dbReference>
<proteinExistence type="predicted"/>
<evidence type="ECO:0008006" key="3">
    <source>
        <dbReference type="Google" id="ProtNLM"/>
    </source>
</evidence>
<protein>
    <recommendedName>
        <fullName evidence="3">Cupin 2 conserved barrel domain-containing protein</fullName>
    </recommendedName>
</protein>
<organism evidence="1 2">
    <name type="scientific">Polynucleobacter kasalickyi</name>
    <dbReference type="NCBI Taxonomy" id="1938817"/>
    <lineage>
        <taxon>Bacteria</taxon>
        <taxon>Pseudomonadati</taxon>
        <taxon>Pseudomonadota</taxon>
        <taxon>Betaproteobacteria</taxon>
        <taxon>Burkholderiales</taxon>
        <taxon>Burkholderiaceae</taxon>
        <taxon>Polynucleobacter</taxon>
    </lineage>
</organism>
<keyword evidence="2" id="KW-1185">Reference proteome</keyword>
<dbReference type="SUPFAM" id="SSF51182">
    <property type="entry name" value="RmlC-like cupins"/>
    <property type="match status" value="1"/>
</dbReference>
<name>A0A1W1YZ96_9BURK</name>
<dbReference type="PANTHER" id="PTHR36156">
    <property type="entry name" value="SLR2101 PROTEIN"/>
    <property type="match status" value="1"/>
</dbReference>
<accession>A0A1W1YZ96</accession>
<evidence type="ECO:0000313" key="1">
    <source>
        <dbReference type="EMBL" id="SMC41547.1"/>
    </source>
</evidence>
<dbReference type="AlphaFoldDB" id="A0A1W1YZ96"/>
<dbReference type="STRING" id="1938817.SAMN06296008_10436"/>
<evidence type="ECO:0000313" key="2">
    <source>
        <dbReference type="Proteomes" id="UP000192708"/>
    </source>
</evidence>
<dbReference type="OrthoDB" id="287220at2"/>
<gene>
    <name evidence="1" type="ORF">SAMN06296008_10436</name>
</gene>
<dbReference type="InterPro" id="IPR014710">
    <property type="entry name" value="RmlC-like_jellyroll"/>
</dbReference>
<dbReference type="InterPro" id="IPR047142">
    <property type="entry name" value="OryJ/VirC-like"/>
</dbReference>
<dbReference type="EMBL" id="FWXJ01000004">
    <property type="protein sequence ID" value="SMC41547.1"/>
    <property type="molecule type" value="Genomic_DNA"/>
</dbReference>